<gene>
    <name evidence="1" type="ORF">DFP96_103314</name>
</gene>
<name>A0A4R6ZNW1_9LIST</name>
<dbReference type="EMBL" id="SNZK01000003">
    <property type="protein sequence ID" value="TDR54213.1"/>
    <property type="molecule type" value="Genomic_DNA"/>
</dbReference>
<evidence type="ECO:0000313" key="2">
    <source>
        <dbReference type="Proteomes" id="UP000295558"/>
    </source>
</evidence>
<keyword evidence="2" id="KW-1185">Reference proteome</keyword>
<sequence length="86" mass="9680">MTVNLGEIAVTQQQVDLMKHALGLDNTKRAYRNHFAALIVNTGDWDNLVKKGLAEKGENTGRLIYYHVSELGRQFLDFYGIEGVRG</sequence>
<reference evidence="1 2" key="1">
    <citation type="submission" date="2019-03" db="EMBL/GenBank/DDBJ databases">
        <title>Genomic Encyclopedia of Type Strains, Phase III (KMG-III): the genomes of soil and plant-associated and newly described type strains.</title>
        <authorList>
            <person name="Whitman W."/>
        </authorList>
    </citation>
    <scope>NUCLEOTIDE SEQUENCE [LARGE SCALE GENOMIC DNA]</scope>
    <source>
        <strain evidence="1 2">CECT 7972</strain>
    </source>
</reference>
<dbReference type="OrthoDB" id="2086175at2"/>
<protein>
    <submittedName>
        <fullName evidence="1">Uncharacterized protein</fullName>
    </submittedName>
</protein>
<dbReference type="AlphaFoldDB" id="A0A4R6ZNW1"/>
<proteinExistence type="predicted"/>
<comment type="caution">
    <text evidence="1">The sequence shown here is derived from an EMBL/GenBank/DDBJ whole genome shotgun (WGS) entry which is preliminary data.</text>
</comment>
<accession>A0A4R6ZNW1</accession>
<dbReference type="RefSeq" id="WP_133620310.1">
    <property type="nucleotide sequence ID" value="NZ_SNZK01000003.1"/>
</dbReference>
<organism evidence="1 2">
    <name type="scientific">Listeria rocourtiae</name>
    <dbReference type="NCBI Taxonomy" id="647910"/>
    <lineage>
        <taxon>Bacteria</taxon>
        <taxon>Bacillati</taxon>
        <taxon>Bacillota</taxon>
        <taxon>Bacilli</taxon>
        <taxon>Bacillales</taxon>
        <taxon>Listeriaceae</taxon>
        <taxon>Listeria</taxon>
    </lineage>
</organism>
<dbReference type="Proteomes" id="UP000295558">
    <property type="component" value="Unassembled WGS sequence"/>
</dbReference>
<evidence type="ECO:0000313" key="1">
    <source>
        <dbReference type="EMBL" id="TDR54213.1"/>
    </source>
</evidence>